<dbReference type="OrthoDB" id="9877859at2"/>
<dbReference type="RefSeq" id="WP_136402724.1">
    <property type="nucleotide sequence ID" value="NZ_SSNZ01000002.1"/>
</dbReference>
<comment type="caution">
    <text evidence="1">The sequence shown here is derived from an EMBL/GenBank/DDBJ whole genome shotgun (WGS) entry which is preliminary data.</text>
</comment>
<gene>
    <name evidence="1" type="ORF">E6C50_08245</name>
</gene>
<evidence type="ECO:0008006" key="3">
    <source>
        <dbReference type="Google" id="ProtNLM"/>
    </source>
</evidence>
<accession>A0A4V3W8L5</accession>
<proteinExistence type="predicted"/>
<keyword evidence="2" id="KW-1185">Reference proteome</keyword>
<dbReference type="Proteomes" id="UP000307507">
    <property type="component" value="Unassembled WGS sequence"/>
</dbReference>
<protein>
    <recommendedName>
        <fullName evidence="3">Lipocalin-like domain-containing protein</fullName>
    </recommendedName>
</protein>
<evidence type="ECO:0000313" key="1">
    <source>
        <dbReference type="EMBL" id="THF51740.1"/>
    </source>
</evidence>
<sequence>MIPTFFGFSTLQQSNLEGRYKIFFENEYHSQNGVISFNIDSYKRTLTNKKNISGTIEYKKNKVILNDENSSLQMELSKSEIDKDTISFRTLNSNKKVEESDIIMYEGILVKLK</sequence>
<dbReference type="EMBL" id="SSNZ01000002">
    <property type="protein sequence ID" value="THF51740.1"/>
    <property type="molecule type" value="Genomic_DNA"/>
</dbReference>
<evidence type="ECO:0000313" key="2">
    <source>
        <dbReference type="Proteomes" id="UP000307507"/>
    </source>
</evidence>
<reference evidence="1 2" key="1">
    <citation type="submission" date="2019-04" db="EMBL/GenBank/DDBJ databases">
        <title>Flavobacterium sp. nov. isolated from construction timber.</title>
        <authorList>
            <person name="Lin S.-Y."/>
            <person name="Chang C.-T."/>
            <person name="Young C.-C."/>
        </authorList>
    </citation>
    <scope>NUCLEOTIDE SEQUENCE [LARGE SCALE GENOMIC DNA]</scope>
    <source>
        <strain evidence="1 2">CC-CTC003</strain>
    </source>
</reference>
<name>A0A4V3W8L5_9FLAO</name>
<dbReference type="AlphaFoldDB" id="A0A4V3W8L5"/>
<organism evidence="1 2">
    <name type="scientific">Flavobacterium supellecticarium</name>
    <dbReference type="NCBI Taxonomy" id="2565924"/>
    <lineage>
        <taxon>Bacteria</taxon>
        <taxon>Pseudomonadati</taxon>
        <taxon>Bacteroidota</taxon>
        <taxon>Flavobacteriia</taxon>
        <taxon>Flavobacteriales</taxon>
        <taxon>Flavobacteriaceae</taxon>
        <taxon>Flavobacterium</taxon>
    </lineage>
</organism>